<dbReference type="WBParaSite" id="Gr19_v10_g5838.t1">
    <property type="protein sequence ID" value="Gr19_v10_g5838.t1"/>
    <property type="gene ID" value="Gr19_v10_g5838"/>
</dbReference>
<feature type="compositionally biased region" description="Basic residues" evidence="1">
    <location>
        <begin position="73"/>
        <end position="85"/>
    </location>
</feature>
<name>A0A914I0T1_GLORO</name>
<reference evidence="3" key="1">
    <citation type="submission" date="2022-11" db="UniProtKB">
        <authorList>
            <consortium name="WormBaseParasite"/>
        </authorList>
    </citation>
    <scope>IDENTIFICATION</scope>
</reference>
<evidence type="ECO:0000313" key="2">
    <source>
        <dbReference type="Proteomes" id="UP000887572"/>
    </source>
</evidence>
<keyword evidence="2" id="KW-1185">Reference proteome</keyword>
<dbReference type="Proteomes" id="UP000887572">
    <property type="component" value="Unplaced"/>
</dbReference>
<protein>
    <submittedName>
        <fullName evidence="3">Secreted protein</fullName>
    </submittedName>
</protein>
<dbReference type="AlphaFoldDB" id="A0A914I0T1"/>
<proteinExistence type="predicted"/>
<accession>A0A914I0T1</accession>
<organism evidence="2 3">
    <name type="scientific">Globodera rostochiensis</name>
    <name type="common">Golden nematode worm</name>
    <name type="synonym">Heterodera rostochiensis</name>
    <dbReference type="NCBI Taxonomy" id="31243"/>
    <lineage>
        <taxon>Eukaryota</taxon>
        <taxon>Metazoa</taxon>
        <taxon>Ecdysozoa</taxon>
        <taxon>Nematoda</taxon>
        <taxon>Chromadorea</taxon>
        <taxon>Rhabditida</taxon>
        <taxon>Tylenchina</taxon>
        <taxon>Tylenchomorpha</taxon>
        <taxon>Tylenchoidea</taxon>
        <taxon>Heteroderidae</taxon>
        <taxon>Heteroderinae</taxon>
        <taxon>Globodera</taxon>
    </lineage>
</organism>
<evidence type="ECO:0000256" key="1">
    <source>
        <dbReference type="SAM" id="MobiDB-lite"/>
    </source>
</evidence>
<sequence>MVFIICLVCRFNGGIVFQALRQLCSICPDQQILDGPNDCLTMAAKNRLHSNAIWFREEDQQQQHQKVSGTAKNAKKTTIRGGRNKRSVVLQEQTRIKMKRLLSGS</sequence>
<feature type="region of interest" description="Disordered" evidence="1">
    <location>
        <begin position="61"/>
        <end position="85"/>
    </location>
</feature>
<feature type="compositionally biased region" description="Polar residues" evidence="1">
    <location>
        <begin position="62"/>
        <end position="71"/>
    </location>
</feature>
<evidence type="ECO:0000313" key="3">
    <source>
        <dbReference type="WBParaSite" id="Gr19_v10_g5838.t1"/>
    </source>
</evidence>